<dbReference type="InterPro" id="IPR036390">
    <property type="entry name" value="WH_DNA-bd_sf"/>
</dbReference>
<dbReference type="Gene3D" id="3.40.190.290">
    <property type="match status" value="1"/>
</dbReference>
<dbReference type="PROSITE" id="PS50931">
    <property type="entry name" value="HTH_LYSR"/>
    <property type="match status" value="1"/>
</dbReference>
<dbReference type="AlphaFoldDB" id="A0A9X3E5B0"/>
<gene>
    <name evidence="6" type="ORF">OSH07_19620</name>
</gene>
<keyword evidence="3" id="KW-0238">DNA-binding</keyword>
<dbReference type="InterPro" id="IPR005119">
    <property type="entry name" value="LysR_subst-bd"/>
</dbReference>
<dbReference type="Pfam" id="PF00126">
    <property type="entry name" value="HTH_1"/>
    <property type="match status" value="1"/>
</dbReference>
<dbReference type="EMBL" id="JAPKNK010000010">
    <property type="protein sequence ID" value="MCX5571418.1"/>
    <property type="molecule type" value="Genomic_DNA"/>
</dbReference>
<comment type="similarity">
    <text evidence="1">Belongs to the LysR transcriptional regulatory family.</text>
</comment>
<evidence type="ECO:0000256" key="4">
    <source>
        <dbReference type="ARBA" id="ARBA00023163"/>
    </source>
</evidence>
<dbReference type="Proteomes" id="UP001144805">
    <property type="component" value="Unassembled WGS sequence"/>
</dbReference>
<dbReference type="SUPFAM" id="SSF53850">
    <property type="entry name" value="Periplasmic binding protein-like II"/>
    <property type="match status" value="1"/>
</dbReference>
<evidence type="ECO:0000313" key="7">
    <source>
        <dbReference type="Proteomes" id="UP001144805"/>
    </source>
</evidence>
<dbReference type="PANTHER" id="PTHR30537">
    <property type="entry name" value="HTH-TYPE TRANSCRIPTIONAL REGULATOR"/>
    <property type="match status" value="1"/>
</dbReference>
<reference evidence="6" key="1">
    <citation type="submission" date="2022-11" db="EMBL/GenBank/DDBJ databases">
        <title>Biodiversity and phylogenetic relationships of bacteria.</title>
        <authorList>
            <person name="Machado R.A.R."/>
            <person name="Bhat A."/>
            <person name="Loulou A."/>
            <person name="Kallel S."/>
        </authorList>
    </citation>
    <scope>NUCLEOTIDE SEQUENCE</scope>
    <source>
        <strain evidence="6">K-TC2</strain>
    </source>
</reference>
<dbReference type="Gene3D" id="1.10.10.10">
    <property type="entry name" value="Winged helix-like DNA-binding domain superfamily/Winged helix DNA-binding domain"/>
    <property type="match status" value="1"/>
</dbReference>
<accession>A0A9X3E5B0</accession>
<dbReference type="PANTHER" id="PTHR30537:SF5">
    <property type="entry name" value="HTH-TYPE TRANSCRIPTIONAL ACTIVATOR TTDR-RELATED"/>
    <property type="match status" value="1"/>
</dbReference>
<proteinExistence type="inferred from homology"/>
<dbReference type="FunFam" id="1.10.10.10:FF:000001">
    <property type="entry name" value="LysR family transcriptional regulator"/>
    <property type="match status" value="1"/>
</dbReference>
<dbReference type="InterPro" id="IPR036388">
    <property type="entry name" value="WH-like_DNA-bd_sf"/>
</dbReference>
<dbReference type="Pfam" id="PF03466">
    <property type="entry name" value="LysR_substrate"/>
    <property type="match status" value="1"/>
</dbReference>
<dbReference type="PRINTS" id="PR00039">
    <property type="entry name" value="HTHLYSR"/>
</dbReference>
<feature type="domain" description="HTH lysR-type" evidence="5">
    <location>
        <begin position="3"/>
        <end position="60"/>
    </location>
</feature>
<name>A0A9X3E5B0_9HYPH</name>
<keyword evidence="7" id="KW-1185">Reference proteome</keyword>
<evidence type="ECO:0000256" key="2">
    <source>
        <dbReference type="ARBA" id="ARBA00023015"/>
    </source>
</evidence>
<evidence type="ECO:0000256" key="3">
    <source>
        <dbReference type="ARBA" id="ARBA00023125"/>
    </source>
</evidence>
<dbReference type="SUPFAM" id="SSF46785">
    <property type="entry name" value="Winged helix' DNA-binding domain"/>
    <property type="match status" value="1"/>
</dbReference>
<dbReference type="GO" id="GO:0003700">
    <property type="term" value="F:DNA-binding transcription factor activity"/>
    <property type="evidence" value="ECO:0007669"/>
    <property type="project" value="InterPro"/>
</dbReference>
<dbReference type="GO" id="GO:0003677">
    <property type="term" value="F:DNA binding"/>
    <property type="evidence" value="ECO:0007669"/>
    <property type="project" value="UniProtKB-KW"/>
</dbReference>
<keyword evidence="4" id="KW-0804">Transcription</keyword>
<dbReference type="RefSeq" id="WP_266340379.1">
    <property type="nucleotide sequence ID" value="NZ_JAPKNK010000010.1"/>
</dbReference>
<protein>
    <submittedName>
        <fullName evidence="6">LysR family transcriptional regulator</fullName>
    </submittedName>
</protein>
<evidence type="ECO:0000259" key="5">
    <source>
        <dbReference type="PROSITE" id="PS50931"/>
    </source>
</evidence>
<keyword evidence="2" id="KW-0805">Transcription regulation</keyword>
<dbReference type="InterPro" id="IPR000847">
    <property type="entry name" value="LysR_HTH_N"/>
</dbReference>
<organism evidence="6 7">
    <name type="scientific">Kaistia nematophila</name>
    <dbReference type="NCBI Taxonomy" id="2994654"/>
    <lineage>
        <taxon>Bacteria</taxon>
        <taxon>Pseudomonadati</taxon>
        <taxon>Pseudomonadota</taxon>
        <taxon>Alphaproteobacteria</taxon>
        <taxon>Hyphomicrobiales</taxon>
        <taxon>Kaistiaceae</taxon>
        <taxon>Kaistia</taxon>
    </lineage>
</organism>
<evidence type="ECO:0000313" key="6">
    <source>
        <dbReference type="EMBL" id="MCX5571418.1"/>
    </source>
</evidence>
<dbReference type="InterPro" id="IPR058163">
    <property type="entry name" value="LysR-type_TF_proteobact-type"/>
</dbReference>
<evidence type="ECO:0000256" key="1">
    <source>
        <dbReference type="ARBA" id="ARBA00009437"/>
    </source>
</evidence>
<comment type="caution">
    <text evidence="6">The sequence shown here is derived from an EMBL/GenBank/DDBJ whole genome shotgun (WGS) entry which is preliminary data.</text>
</comment>
<sequence length="301" mass="33094">MSDPLTGVSVFVQTVESGSFATAAARLGLSRSAVGKTIARLEQRLGVQLFHRTTRSMSLTDDGQALYEHAARALEALRSAETMLESGRKEVVGRLRVSMPVLFGRRCVAPILSRLTREHPGLELDLQFSDRTVDLMGDGFDLAIRNEPFAEVPGLLTRRLARQRMTVCAAPAYLEAHGRPMTIADLGGHATIAYGRGDRIRSWLFPRDNEALEEFIPLGRMRFDDLEAIADAAAAGFGLAWLPCWLIRDRIASGELVRLLPERPGLEFQINAVWPGQARLPLRVRIAIDALAADLPAMTAK</sequence>